<reference evidence="1 2" key="1">
    <citation type="journal article" date="2021" name="Int. J. Syst. Evol. Microbiol.">
        <title>Reticulibacter mediterranei gen. nov., sp. nov., within the new family Reticulibacteraceae fam. nov., and Ktedonospora formicarum gen. nov., sp. nov., Ktedonobacter robiniae sp. nov., Dictyobacter formicarum sp. nov. and Dictyobacter arantiisoli sp. nov., belonging to the class Ktedonobacteria.</title>
        <authorList>
            <person name="Yabe S."/>
            <person name="Zheng Y."/>
            <person name="Wang C.M."/>
            <person name="Sakai Y."/>
            <person name="Abe K."/>
            <person name="Yokota A."/>
            <person name="Donadio S."/>
            <person name="Cavaletti L."/>
            <person name="Monciardini P."/>
        </authorList>
    </citation>
    <scope>NUCLEOTIDE SEQUENCE [LARGE SCALE GENOMIC DNA]</scope>
    <source>
        <strain evidence="1 2">SOSP1-9</strain>
    </source>
</reference>
<name>A0ABQ3VQS2_9CHLR</name>
<evidence type="ECO:0008006" key="3">
    <source>
        <dbReference type="Google" id="ProtNLM"/>
    </source>
</evidence>
<comment type="caution">
    <text evidence="1">The sequence shown here is derived from an EMBL/GenBank/DDBJ whole genome shotgun (WGS) entry which is preliminary data.</text>
</comment>
<evidence type="ECO:0000313" key="2">
    <source>
        <dbReference type="Proteomes" id="UP000635565"/>
    </source>
</evidence>
<proteinExistence type="predicted"/>
<dbReference type="Proteomes" id="UP000635565">
    <property type="component" value="Unassembled WGS sequence"/>
</dbReference>
<dbReference type="EMBL" id="BNJJ01000022">
    <property type="protein sequence ID" value="GHO88168.1"/>
    <property type="molecule type" value="Genomic_DNA"/>
</dbReference>
<keyword evidence="2" id="KW-1185">Reference proteome</keyword>
<dbReference type="RefSeq" id="WP_201365780.1">
    <property type="nucleotide sequence ID" value="NZ_BNJJ01000022.1"/>
</dbReference>
<dbReference type="InterPro" id="IPR036649">
    <property type="entry name" value="Pyrophosphatase_sf"/>
</dbReference>
<evidence type="ECO:0000313" key="1">
    <source>
        <dbReference type="EMBL" id="GHO88168.1"/>
    </source>
</evidence>
<sequence length="120" mass="13354">MSSTAFWEALDALALACEVVIDRPRGTAHPRYPDFTYPLDYGYLQGTLSNDGSGIDIWRGTIPEKQLTAIIVNVDLQKRDSEIKLLIGCTAEEQQIILRVHDQSSWGGAQSALLIPREPR</sequence>
<organism evidence="1 2">
    <name type="scientific">Dictyobacter formicarum</name>
    <dbReference type="NCBI Taxonomy" id="2778368"/>
    <lineage>
        <taxon>Bacteria</taxon>
        <taxon>Bacillati</taxon>
        <taxon>Chloroflexota</taxon>
        <taxon>Ktedonobacteria</taxon>
        <taxon>Ktedonobacterales</taxon>
        <taxon>Dictyobacteraceae</taxon>
        <taxon>Dictyobacter</taxon>
    </lineage>
</organism>
<protein>
    <recommendedName>
        <fullName evidence="3">Inorganic pyrophosphatase</fullName>
    </recommendedName>
</protein>
<dbReference type="SUPFAM" id="SSF50324">
    <property type="entry name" value="Inorganic pyrophosphatase"/>
    <property type="match status" value="1"/>
</dbReference>
<gene>
    <name evidence="1" type="ORF">KSZ_61740</name>
</gene>
<accession>A0ABQ3VQS2</accession>